<dbReference type="InParanoid" id="G5ALU3"/>
<evidence type="ECO:0000256" key="1">
    <source>
        <dbReference type="SAM" id="MobiDB-lite"/>
    </source>
</evidence>
<feature type="region of interest" description="Disordered" evidence="1">
    <location>
        <begin position="1"/>
        <end position="24"/>
    </location>
</feature>
<organism evidence="2 3">
    <name type="scientific">Heterocephalus glaber</name>
    <name type="common">Naked mole rat</name>
    <dbReference type="NCBI Taxonomy" id="10181"/>
    <lineage>
        <taxon>Eukaryota</taxon>
        <taxon>Metazoa</taxon>
        <taxon>Chordata</taxon>
        <taxon>Craniata</taxon>
        <taxon>Vertebrata</taxon>
        <taxon>Euteleostomi</taxon>
        <taxon>Mammalia</taxon>
        <taxon>Eutheria</taxon>
        <taxon>Euarchontoglires</taxon>
        <taxon>Glires</taxon>
        <taxon>Rodentia</taxon>
        <taxon>Hystricomorpha</taxon>
        <taxon>Bathyergidae</taxon>
        <taxon>Heterocephalus</taxon>
    </lineage>
</organism>
<sequence>MKTDEGDSESWTANFPRRGRDVIHKTRPEALESCCRRKGKRKTLLEEISSSGDDGSLRF</sequence>
<dbReference type="Proteomes" id="UP000006813">
    <property type="component" value="Unassembled WGS sequence"/>
</dbReference>
<accession>G5ALU3</accession>
<proteinExistence type="predicted"/>
<evidence type="ECO:0000313" key="2">
    <source>
        <dbReference type="EMBL" id="EHA98003.1"/>
    </source>
</evidence>
<protein>
    <submittedName>
        <fullName evidence="2">Uncharacterized protein</fullName>
    </submittedName>
</protein>
<gene>
    <name evidence="2" type="ORF">GW7_17600</name>
</gene>
<dbReference type="EMBL" id="JH165892">
    <property type="protein sequence ID" value="EHA98003.1"/>
    <property type="molecule type" value="Genomic_DNA"/>
</dbReference>
<reference evidence="2 3" key="1">
    <citation type="journal article" date="2011" name="Nature">
        <title>Genome sequencing reveals insights into physiology and longevity of the naked mole rat.</title>
        <authorList>
            <person name="Kim E.B."/>
            <person name="Fang X."/>
            <person name="Fushan A.A."/>
            <person name="Huang Z."/>
            <person name="Lobanov A.V."/>
            <person name="Han L."/>
            <person name="Marino S.M."/>
            <person name="Sun X."/>
            <person name="Turanov A.A."/>
            <person name="Yang P."/>
            <person name="Yim S.H."/>
            <person name="Zhao X."/>
            <person name="Kasaikina M.V."/>
            <person name="Stoletzki N."/>
            <person name="Peng C."/>
            <person name="Polak P."/>
            <person name="Xiong Z."/>
            <person name="Kiezun A."/>
            <person name="Zhu Y."/>
            <person name="Chen Y."/>
            <person name="Kryukov G.V."/>
            <person name="Zhang Q."/>
            <person name="Peshkin L."/>
            <person name="Yang L."/>
            <person name="Bronson R.T."/>
            <person name="Buffenstein R."/>
            <person name="Wang B."/>
            <person name="Han C."/>
            <person name="Li Q."/>
            <person name="Chen L."/>
            <person name="Zhao W."/>
            <person name="Sunyaev S.R."/>
            <person name="Park T.J."/>
            <person name="Zhang G."/>
            <person name="Wang J."/>
            <person name="Gladyshev V.N."/>
        </authorList>
    </citation>
    <scope>NUCLEOTIDE SEQUENCE [LARGE SCALE GENOMIC DNA]</scope>
</reference>
<name>G5ALU3_HETGA</name>
<evidence type="ECO:0000313" key="3">
    <source>
        <dbReference type="Proteomes" id="UP000006813"/>
    </source>
</evidence>
<dbReference type="AlphaFoldDB" id="G5ALU3"/>